<accession>A0AAD3CTI9</accession>
<feature type="domain" description="Gfo/Idh/MocA-like oxidoreductase N-terminal" evidence="2">
    <location>
        <begin position="108"/>
        <end position="186"/>
    </location>
</feature>
<evidence type="ECO:0000313" key="3">
    <source>
        <dbReference type="EMBL" id="GFH51688.1"/>
    </source>
</evidence>
<dbReference type="Gene3D" id="3.40.50.720">
    <property type="entry name" value="NAD(P)-binding Rossmann-like Domain"/>
    <property type="match status" value="1"/>
</dbReference>
<comment type="caution">
    <text evidence="3">The sequence shown here is derived from an EMBL/GenBank/DDBJ whole genome shotgun (WGS) entry which is preliminary data.</text>
</comment>
<dbReference type="PANTHER" id="PTHR42840">
    <property type="entry name" value="NAD(P)-BINDING ROSSMANN-FOLD SUPERFAMILY PROTEIN-RELATED"/>
    <property type="match status" value="1"/>
</dbReference>
<proteinExistence type="predicted"/>
<organism evidence="3 4">
    <name type="scientific">Chaetoceros tenuissimus</name>
    <dbReference type="NCBI Taxonomy" id="426638"/>
    <lineage>
        <taxon>Eukaryota</taxon>
        <taxon>Sar</taxon>
        <taxon>Stramenopiles</taxon>
        <taxon>Ochrophyta</taxon>
        <taxon>Bacillariophyta</taxon>
        <taxon>Coscinodiscophyceae</taxon>
        <taxon>Chaetocerotophycidae</taxon>
        <taxon>Chaetocerotales</taxon>
        <taxon>Chaetocerotaceae</taxon>
        <taxon>Chaetoceros</taxon>
    </lineage>
</organism>
<keyword evidence="1" id="KW-0560">Oxidoreductase</keyword>
<dbReference type="Gene3D" id="3.30.360.10">
    <property type="entry name" value="Dihydrodipicolinate Reductase, domain 2"/>
    <property type="match status" value="1"/>
</dbReference>
<dbReference type="SUPFAM" id="SSF51735">
    <property type="entry name" value="NAD(P)-binding Rossmann-fold domains"/>
    <property type="match status" value="1"/>
</dbReference>
<dbReference type="GO" id="GO:0005737">
    <property type="term" value="C:cytoplasm"/>
    <property type="evidence" value="ECO:0007669"/>
    <property type="project" value="TreeGrafter"/>
</dbReference>
<dbReference type="EMBL" id="BLLK01000045">
    <property type="protein sequence ID" value="GFH51688.1"/>
    <property type="molecule type" value="Genomic_DNA"/>
</dbReference>
<dbReference type="Pfam" id="PF01408">
    <property type="entry name" value="GFO_IDH_MocA"/>
    <property type="match status" value="1"/>
</dbReference>
<dbReference type="GO" id="GO:0006740">
    <property type="term" value="P:NADPH regeneration"/>
    <property type="evidence" value="ECO:0007669"/>
    <property type="project" value="TreeGrafter"/>
</dbReference>
<dbReference type="InterPro" id="IPR036291">
    <property type="entry name" value="NAD(P)-bd_dom_sf"/>
</dbReference>
<dbReference type="PANTHER" id="PTHR42840:SF3">
    <property type="entry name" value="BINDING ROSSMANN FOLD OXIDOREDUCTASE, PUTATIVE (AFU_ORTHOLOGUE AFUA_2G10240)-RELATED"/>
    <property type="match status" value="1"/>
</dbReference>
<evidence type="ECO:0000256" key="1">
    <source>
        <dbReference type="ARBA" id="ARBA00023002"/>
    </source>
</evidence>
<keyword evidence="4" id="KW-1185">Reference proteome</keyword>
<evidence type="ECO:0000259" key="2">
    <source>
        <dbReference type="Pfam" id="PF01408"/>
    </source>
</evidence>
<reference evidence="3 4" key="1">
    <citation type="journal article" date="2021" name="Sci. Rep.">
        <title>The genome of the diatom Chaetoceros tenuissimus carries an ancient integrated fragment of an extant virus.</title>
        <authorList>
            <person name="Hongo Y."/>
            <person name="Kimura K."/>
            <person name="Takaki Y."/>
            <person name="Yoshida Y."/>
            <person name="Baba S."/>
            <person name="Kobayashi G."/>
            <person name="Nagasaki K."/>
            <person name="Hano T."/>
            <person name="Tomaru Y."/>
        </authorList>
    </citation>
    <scope>NUCLEOTIDE SEQUENCE [LARGE SCALE GENOMIC DNA]</scope>
    <source>
        <strain evidence="3 4">NIES-3715</strain>
    </source>
</reference>
<dbReference type="AlphaFoldDB" id="A0AAD3CTI9"/>
<evidence type="ECO:0000313" key="4">
    <source>
        <dbReference type="Proteomes" id="UP001054902"/>
    </source>
</evidence>
<dbReference type="InterPro" id="IPR000683">
    <property type="entry name" value="Gfo/Idh/MocA-like_OxRdtase_N"/>
</dbReference>
<dbReference type="GO" id="GO:0016491">
    <property type="term" value="F:oxidoreductase activity"/>
    <property type="evidence" value="ECO:0007669"/>
    <property type="project" value="UniProtKB-KW"/>
</dbReference>
<gene>
    <name evidence="3" type="ORF">CTEN210_08164</name>
</gene>
<sequence length="402" mass="43743">MTFATAASLLASRSSAFVAQSGLTKSASRSMSAFARSMVAKAEDGQAEVVLVGCGAPNRGMGWYHGLQMVEQKCPSASLDYVVEPWFMGPGGEGPGGDDFKQCQAEWESTYGVQFATSLNDLPPPKAPRLALISGRTADNPRLLSEAIKSGSKCIYLEKPGAPTVAELQAMKEEAAAAGVEVLMGYNKNVCKYVSKTRDYAASVPGSHVTFVSNNAYENTAESLGECFERNAEGMLKNMAIHELALLVSFYDVTVENIESVTADKEFSSMQTLAGPSGKEWTDFDKIKFTIKTKNGNEVSVQADRCGGTDSYATVTKDDEEIFRYYMPDEDDKKLVEELTAKYPTAMPYFFTQDPDYITVKERVAKHTVDGQPAEGIATIDVAVETLRVAEYLTPILQEQLK</sequence>
<dbReference type="Proteomes" id="UP001054902">
    <property type="component" value="Unassembled WGS sequence"/>
</dbReference>
<dbReference type="GO" id="GO:0000166">
    <property type="term" value="F:nucleotide binding"/>
    <property type="evidence" value="ECO:0007669"/>
    <property type="project" value="InterPro"/>
</dbReference>
<name>A0AAD3CTI9_9STRA</name>
<protein>
    <recommendedName>
        <fullName evidence="2">Gfo/Idh/MocA-like oxidoreductase N-terminal domain-containing protein</fullName>
    </recommendedName>
</protein>